<evidence type="ECO:0000313" key="1">
    <source>
        <dbReference type="EMBL" id="KAK2020827.1"/>
    </source>
</evidence>
<dbReference type="AlphaFoldDB" id="A0AAD9H3W1"/>
<keyword evidence="2" id="KW-1185">Reference proteome</keyword>
<gene>
    <name evidence="1" type="ORF">LX32DRAFT_605816</name>
</gene>
<comment type="caution">
    <text evidence="1">The sequence shown here is derived from an EMBL/GenBank/DDBJ whole genome shotgun (WGS) entry which is preliminary data.</text>
</comment>
<name>A0AAD9H3W1_9PEZI</name>
<sequence length="173" mass="18686">ERVDCDCKYDCNSARSTTDLTQICAKSLGREEKKTPAAWDLGQESRAAARKPPCPRLLVCSVMPAAAAASAAAAAGTGSERDGWMDGWMDGAGTWGTLETLPATHVSPTSQGTTRNPVLRARKPAARERQQWAAAADRARPSLLSHFPSLRSRAGARVETRTNDFRFASRLAW</sequence>
<feature type="non-terminal residue" evidence="1">
    <location>
        <position position="173"/>
    </location>
</feature>
<dbReference type="Proteomes" id="UP001232148">
    <property type="component" value="Unassembled WGS sequence"/>
</dbReference>
<accession>A0AAD9H3W1</accession>
<reference evidence="1" key="1">
    <citation type="submission" date="2021-06" db="EMBL/GenBank/DDBJ databases">
        <title>Comparative genomics, transcriptomics and evolutionary studies reveal genomic signatures of adaptation to plant cell wall in hemibiotrophic fungi.</title>
        <authorList>
            <consortium name="DOE Joint Genome Institute"/>
            <person name="Baroncelli R."/>
            <person name="Diaz J.F."/>
            <person name="Benocci T."/>
            <person name="Peng M."/>
            <person name="Battaglia E."/>
            <person name="Haridas S."/>
            <person name="Andreopoulos W."/>
            <person name="Labutti K."/>
            <person name="Pangilinan J."/>
            <person name="Floch G.L."/>
            <person name="Makela M.R."/>
            <person name="Henrissat B."/>
            <person name="Grigoriev I.V."/>
            <person name="Crouch J.A."/>
            <person name="De Vries R.P."/>
            <person name="Sukno S.A."/>
            <person name="Thon M.R."/>
        </authorList>
    </citation>
    <scope>NUCLEOTIDE SEQUENCE</scope>
    <source>
        <strain evidence="1">MAFF235873</strain>
    </source>
</reference>
<organism evidence="1 2">
    <name type="scientific">Colletotrichum zoysiae</name>
    <dbReference type="NCBI Taxonomy" id="1216348"/>
    <lineage>
        <taxon>Eukaryota</taxon>
        <taxon>Fungi</taxon>
        <taxon>Dikarya</taxon>
        <taxon>Ascomycota</taxon>
        <taxon>Pezizomycotina</taxon>
        <taxon>Sordariomycetes</taxon>
        <taxon>Hypocreomycetidae</taxon>
        <taxon>Glomerellales</taxon>
        <taxon>Glomerellaceae</taxon>
        <taxon>Colletotrichum</taxon>
        <taxon>Colletotrichum graminicola species complex</taxon>
    </lineage>
</organism>
<protein>
    <submittedName>
        <fullName evidence="1">Uncharacterized protein</fullName>
    </submittedName>
</protein>
<dbReference type="EMBL" id="MU843167">
    <property type="protein sequence ID" value="KAK2020827.1"/>
    <property type="molecule type" value="Genomic_DNA"/>
</dbReference>
<evidence type="ECO:0000313" key="2">
    <source>
        <dbReference type="Proteomes" id="UP001232148"/>
    </source>
</evidence>
<proteinExistence type="predicted"/>